<evidence type="ECO:0000256" key="1">
    <source>
        <dbReference type="ARBA" id="ARBA00022741"/>
    </source>
</evidence>
<evidence type="ECO:0000256" key="2">
    <source>
        <dbReference type="ARBA" id="ARBA00022840"/>
    </source>
</evidence>
<keyword evidence="3" id="KW-0808">Transferase</keyword>
<dbReference type="GO" id="GO:0004140">
    <property type="term" value="F:dephospho-CoA kinase activity"/>
    <property type="evidence" value="ECO:0007669"/>
    <property type="project" value="UniProtKB-EC"/>
</dbReference>
<dbReference type="EC" id="2.7.1.24" evidence="3"/>
<feature type="non-terminal residue" evidence="3">
    <location>
        <position position="1"/>
    </location>
</feature>
<dbReference type="GO" id="GO:0015937">
    <property type="term" value="P:coenzyme A biosynthetic process"/>
    <property type="evidence" value="ECO:0007669"/>
    <property type="project" value="InterPro"/>
</dbReference>
<accession>A0A3B0Y3T1</accession>
<dbReference type="GO" id="GO:0005524">
    <property type="term" value="F:ATP binding"/>
    <property type="evidence" value="ECO:0007669"/>
    <property type="project" value="UniProtKB-KW"/>
</dbReference>
<keyword evidence="3" id="KW-0418">Kinase</keyword>
<keyword evidence="2" id="KW-0067">ATP-binding</keyword>
<dbReference type="InterPro" id="IPR001977">
    <property type="entry name" value="Depp_CoAkinase"/>
</dbReference>
<evidence type="ECO:0000313" key="3">
    <source>
        <dbReference type="EMBL" id="VAW71490.1"/>
    </source>
</evidence>
<dbReference type="Gene3D" id="3.40.50.300">
    <property type="entry name" value="P-loop containing nucleotide triphosphate hydrolases"/>
    <property type="match status" value="1"/>
</dbReference>
<dbReference type="NCBIfam" id="TIGR00152">
    <property type="entry name" value="dephospho-CoA kinase"/>
    <property type="match status" value="1"/>
</dbReference>
<protein>
    <submittedName>
        <fullName evidence="3">Dephospho-CoA kinase</fullName>
        <ecNumber evidence="3">2.7.1.24</ecNumber>
    </submittedName>
</protein>
<dbReference type="PANTHER" id="PTHR10695:SF46">
    <property type="entry name" value="BIFUNCTIONAL COENZYME A SYNTHASE-RELATED"/>
    <property type="match status" value="1"/>
</dbReference>
<dbReference type="PANTHER" id="PTHR10695">
    <property type="entry name" value="DEPHOSPHO-COA KINASE-RELATED"/>
    <property type="match status" value="1"/>
</dbReference>
<dbReference type="Pfam" id="PF01121">
    <property type="entry name" value="CoaE"/>
    <property type="match status" value="1"/>
</dbReference>
<dbReference type="PROSITE" id="PS51219">
    <property type="entry name" value="DPCK"/>
    <property type="match status" value="1"/>
</dbReference>
<proteinExistence type="predicted"/>
<dbReference type="CDD" id="cd02022">
    <property type="entry name" value="DPCK"/>
    <property type="match status" value="1"/>
</dbReference>
<dbReference type="AlphaFoldDB" id="A0A3B0Y3T1"/>
<reference evidence="3" key="1">
    <citation type="submission" date="2018-06" db="EMBL/GenBank/DDBJ databases">
        <authorList>
            <person name="Zhirakovskaya E."/>
        </authorList>
    </citation>
    <scope>NUCLEOTIDE SEQUENCE</scope>
</reference>
<dbReference type="EMBL" id="UOFK01000003">
    <property type="protein sequence ID" value="VAW71490.1"/>
    <property type="molecule type" value="Genomic_DNA"/>
</dbReference>
<dbReference type="SUPFAM" id="SSF52540">
    <property type="entry name" value="P-loop containing nucleoside triphosphate hydrolases"/>
    <property type="match status" value="1"/>
</dbReference>
<name>A0A3B0Y3T1_9ZZZZ</name>
<organism evidence="3">
    <name type="scientific">hydrothermal vent metagenome</name>
    <dbReference type="NCBI Taxonomy" id="652676"/>
    <lineage>
        <taxon>unclassified sequences</taxon>
        <taxon>metagenomes</taxon>
        <taxon>ecological metagenomes</taxon>
    </lineage>
</organism>
<dbReference type="InterPro" id="IPR027417">
    <property type="entry name" value="P-loop_NTPase"/>
</dbReference>
<sequence>LRKIAFADPAQRLRLEAILHPRIRERAIALTEQAKTPYCVLVIPLLAETARDYPLDRILVIDTPVETQRQRVKARDRLSDSEIGTVLKTQASREERLLIADDVITNDGGLEALKKNVARLHQLYLKLALKGL</sequence>
<gene>
    <name evidence="3" type="ORF">MNBD_GAMMA13-1755</name>
</gene>
<keyword evidence="1" id="KW-0547">Nucleotide-binding</keyword>